<comment type="caution">
    <text evidence="2">The sequence shown here is derived from an EMBL/GenBank/DDBJ whole genome shotgun (WGS) entry which is preliminary data.</text>
</comment>
<evidence type="ECO:0000313" key="2">
    <source>
        <dbReference type="EMBL" id="KAF9473680.1"/>
    </source>
</evidence>
<dbReference type="EMBL" id="MU155424">
    <property type="protein sequence ID" value="KAF9473680.1"/>
    <property type="molecule type" value="Genomic_DNA"/>
</dbReference>
<evidence type="ECO:0000313" key="3">
    <source>
        <dbReference type="Proteomes" id="UP000807469"/>
    </source>
</evidence>
<keyword evidence="3" id="KW-1185">Reference proteome</keyword>
<sequence length="128" mass="14784">MCLSHLEREMLEVSEREGVVGDYQWGLDVGDHQYWDPYDSYWYVGDRTVNESELERSRGLNHGRKAPRRQGNGVQTSLTQTHMAQTAQTWHGDLPVPRMGQTIVQTQKNPYLNGYRNVKNHVSKINSP</sequence>
<evidence type="ECO:0000256" key="1">
    <source>
        <dbReference type="SAM" id="MobiDB-lite"/>
    </source>
</evidence>
<protein>
    <submittedName>
        <fullName evidence="2">Uncharacterized protein</fullName>
    </submittedName>
</protein>
<feature type="compositionally biased region" description="Basic residues" evidence="1">
    <location>
        <begin position="59"/>
        <end position="68"/>
    </location>
</feature>
<organism evidence="2 3">
    <name type="scientific">Pholiota conissans</name>
    <dbReference type="NCBI Taxonomy" id="109636"/>
    <lineage>
        <taxon>Eukaryota</taxon>
        <taxon>Fungi</taxon>
        <taxon>Dikarya</taxon>
        <taxon>Basidiomycota</taxon>
        <taxon>Agaricomycotina</taxon>
        <taxon>Agaricomycetes</taxon>
        <taxon>Agaricomycetidae</taxon>
        <taxon>Agaricales</taxon>
        <taxon>Agaricineae</taxon>
        <taxon>Strophariaceae</taxon>
        <taxon>Pholiota</taxon>
    </lineage>
</organism>
<reference evidence="2" key="1">
    <citation type="submission" date="2020-11" db="EMBL/GenBank/DDBJ databases">
        <authorList>
            <consortium name="DOE Joint Genome Institute"/>
            <person name="Ahrendt S."/>
            <person name="Riley R."/>
            <person name="Andreopoulos W."/>
            <person name="Labutti K."/>
            <person name="Pangilinan J."/>
            <person name="Ruiz-Duenas F.J."/>
            <person name="Barrasa J.M."/>
            <person name="Sanchez-Garcia M."/>
            <person name="Camarero S."/>
            <person name="Miyauchi S."/>
            <person name="Serrano A."/>
            <person name="Linde D."/>
            <person name="Babiker R."/>
            <person name="Drula E."/>
            <person name="Ayuso-Fernandez I."/>
            <person name="Pacheco R."/>
            <person name="Padilla G."/>
            <person name="Ferreira P."/>
            <person name="Barriuso J."/>
            <person name="Kellner H."/>
            <person name="Castanera R."/>
            <person name="Alfaro M."/>
            <person name="Ramirez L."/>
            <person name="Pisabarro A.G."/>
            <person name="Kuo A."/>
            <person name="Tritt A."/>
            <person name="Lipzen A."/>
            <person name="He G."/>
            <person name="Yan M."/>
            <person name="Ng V."/>
            <person name="Cullen D."/>
            <person name="Martin F."/>
            <person name="Rosso M.-N."/>
            <person name="Henrissat B."/>
            <person name="Hibbett D."/>
            <person name="Martinez A.T."/>
            <person name="Grigoriev I.V."/>
        </authorList>
    </citation>
    <scope>NUCLEOTIDE SEQUENCE</scope>
    <source>
        <strain evidence="2">CIRM-BRFM 674</strain>
    </source>
</reference>
<accession>A0A9P6CU77</accession>
<dbReference type="OrthoDB" id="2621411at2759"/>
<name>A0A9P6CU77_9AGAR</name>
<gene>
    <name evidence="2" type="ORF">BDN70DRAFT_899573</name>
</gene>
<dbReference type="Proteomes" id="UP000807469">
    <property type="component" value="Unassembled WGS sequence"/>
</dbReference>
<proteinExistence type="predicted"/>
<dbReference type="AlphaFoldDB" id="A0A9P6CU77"/>
<feature type="region of interest" description="Disordered" evidence="1">
    <location>
        <begin position="54"/>
        <end position="78"/>
    </location>
</feature>